<feature type="compositionally biased region" description="Polar residues" evidence="2">
    <location>
        <begin position="97"/>
        <end position="106"/>
    </location>
</feature>
<dbReference type="GO" id="GO:0005737">
    <property type="term" value="C:cytoplasm"/>
    <property type="evidence" value="ECO:0007669"/>
    <property type="project" value="TreeGrafter"/>
</dbReference>
<dbReference type="AlphaFoldDB" id="A0A5C3MVJ2"/>
<dbReference type="PANTHER" id="PTHR48104">
    <property type="entry name" value="METACASPASE-4"/>
    <property type="match status" value="1"/>
</dbReference>
<dbReference type="PANTHER" id="PTHR48104:SF30">
    <property type="entry name" value="METACASPASE-1"/>
    <property type="match status" value="1"/>
</dbReference>
<dbReference type="GO" id="GO:0004197">
    <property type="term" value="F:cysteine-type endopeptidase activity"/>
    <property type="evidence" value="ECO:0007669"/>
    <property type="project" value="InterPro"/>
</dbReference>
<name>A0A5C3MVJ2_9AGAM</name>
<feature type="region of interest" description="Disordered" evidence="2">
    <location>
        <begin position="643"/>
        <end position="665"/>
    </location>
</feature>
<sequence length="687" mass="75907">MADASSFHALLVGINDYGGSDLSDGNTDANLECAVPDAERMREFLVDKLSVPSGNVISLHDREATRQNILGTFRSHFIDNPRIKIGDPILFFYAGHGTQNPSSLQEPTEENSDLDQDGDDNLHEAICPADRLEDAVPDIEDRELAKLLMELADRKGDNITVIMDCCHSGSGTRSAPAQGRKKHVARHIPPLRHTRPLATSVSRAPSGYRHVGMKPGALHSHVLLAACRNIEQAYEIRAKDRAGGWFTSQLLKLFSSSSLPTTSYSSLMAKIPQLRFEADEEDEGDEEGPSATLMTVTQTPQCEGKRKDGLLFGGKGLGADRRLVRMRTVGQEIKVEAGSIQGVTPGCRFLVQRGDRFTEDYVGEAVATRVEAVSSYVDIHFGESPPLDGCFARISYRPDPPYCISFTSPASSGPQDVVKAGLEASMEAERRDVDVNLVLSDPQQARLIVTVHGDKMEFTRNWPLLVQHCAPIPVAAVPLESGPSKNGEVDIQKVCTAARFDFYLHHENPDHPYRKNVSAKLYKVRSDRLDRTRDLAEGGVAHLQDDSYAAYALYLESHAGVNLYPAVYYFDPSNHSIQEMYKAPTHNAGAAPLKRALTIGTEITGSPFYFYLEHGEEQDTGFVKIFLSERYAEMKIIEQDEEFEPAPSIEGKARNRSAEAEQDERPGDWDTITLCIKVYRDLASARV</sequence>
<proteinExistence type="inferred from homology"/>
<dbReference type="GO" id="GO:0006508">
    <property type="term" value="P:proteolysis"/>
    <property type="evidence" value="ECO:0007669"/>
    <property type="project" value="InterPro"/>
</dbReference>
<feature type="domain" description="Peptidase C14 caspase" evidence="3">
    <location>
        <begin position="8"/>
        <end position="273"/>
    </location>
</feature>
<gene>
    <name evidence="4" type="ORF">OE88DRAFT_448574</name>
</gene>
<accession>A0A5C3MVJ2</accession>
<reference evidence="4 5" key="1">
    <citation type="journal article" date="2019" name="Nat. Ecol. Evol.">
        <title>Megaphylogeny resolves global patterns of mushroom evolution.</title>
        <authorList>
            <person name="Varga T."/>
            <person name="Krizsan K."/>
            <person name="Foldi C."/>
            <person name="Dima B."/>
            <person name="Sanchez-Garcia M."/>
            <person name="Sanchez-Ramirez S."/>
            <person name="Szollosi G.J."/>
            <person name="Szarkandi J.G."/>
            <person name="Papp V."/>
            <person name="Albert L."/>
            <person name="Andreopoulos W."/>
            <person name="Angelini C."/>
            <person name="Antonin V."/>
            <person name="Barry K.W."/>
            <person name="Bougher N.L."/>
            <person name="Buchanan P."/>
            <person name="Buyck B."/>
            <person name="Bense V."/>
            <person name="Catcheside P."/>
            <person name="Chovatia M."/>
            <person name="Cooper J."/>
            <person name="Damon W."/>
            <person name="Desjardin D."/>
            <person name="Finy P."/>
            <person name="Geml J."/>
            <person name="Haridas S."/>
            <person name="Hughes K."/>
            <person name="Justo A."/>
            <person name="Karasinski D."/>
            <person name="Kautmanova I."/>
            <person name="Kiss B."/>
            <person name="Kocsube S."/>
            <person name="Kotiranta H."/>
            <person name="LaButti K.M."/>
            <person name="Lechner B.E."/>
            <person name="Liimatainen K."/>
            <person name="Lipzen A."/>
            <person name="Lukacs Z."/>
            <person name="Mihaltcheva S."/>
            <person name="Morgado L.N."/>
            <person name="Niskanen T."/>
            <person name="Noordeloos M.E."/>
            <person name="Ohm R.A."/>
            <person name="Ortiz-Santana B."/>
            <person name="Ovrebo C."/>
            <person name="Racz N."/>
            <person name="Riley R."/>
            <person name="Savchenko A."/>
            <person name="Shiryaev A."/>
            <person name="Soop K."/>
            <person name="Spirin V."/>
            <person name="Szebenyi C."/>
            <person name="Tomsovsky M."/>
            <person name="Tulloss R.E."/>
            <person name="Uehling J."/>
            <person name="Grigoriev I.V."/>
            <person name="Vagvolgyi C."/>
            <person name="Papp T."/>
            <person name="Martin F.M."/>
            <person name="Miettinen O."/>
            <person name="Hibbett D.S."/>
            <person name="Nagy L.G."/>
        </authorList>
    </citation>
    <scope>NUCLEOTIDE SEQUENCE [LARGE SCALE GENOMIC DNA]</scope>
    <source>
        <strain evidence="4 5">OMC1185</strain>
    </source>
</reference>
<comment type="similarity">
    <text evidence="1">Belongs to the peptidase C14B family.</text>
</comment>
<dbReference type="EMBL" id="ML213517">
    <property type="protein sequence ID" value="TFK48973.1"/>
    <property type="molecule type" value="Genomic_DNA"/>
</dbReference>
<feature type="region of interest" description="Disordered" evidence="2">
    <location>
        <begin position="97"/>
        <end position="122"/>
    </location>
</feature>
<evidence type="ECO:0000259" key="3">
    <source>
        <dbReference type="Pfam" id="PF00656"/>
    </source>
</evidence>
<feature type="compositionally biased region" description="Basic and acidic residues" evidence="2">
    <location>
        <begin position="651"/>
        <end position="665"/>
    </location>
</feature>
<feature type="compositionally biased region" description="Acidic residues" evidence="2">
    <location>
        <begin position="107"/>
        <end position="119"/>
    </location>
</feature>
<dbReference type="InterPro" id="IPR011600">
    <property type="entry name" value="Pept_C14_caspase"/>
</dbReference>
<organism evidence="4 5">
    <name type="scientific">Heliocybe sulcata</name>
    <dbReference type="NCBI Taxonomy" id="5364"/>
    <lineage>
        <taxon>Eukaryota</taxon>
        <taxon>Fungi</taxon>
        <taxon>Dikarya</taxon>
        <taxon>Basidiomycota</taxon>
        <taxon>Agaricomycotina</taxon>
        <taxon>Agaricomycetes</taxon>
        <taxon>Gloeophyllales</taxon>
        <taxon>Gloeophyllaceae</taxon>
        <taxon>Heliocybe</taxon>
    </lineage>
</organism>
<evidence type="ECO:0000313" key="5">
    <source>
        <dbReference type="Proteomes" id="UP000305948"/>
    </source>
</evidence>
<evidence type="ECO:0000256" key="2">
    <source>
        <dbReference type="SAM" id="MobiDB-lite"/>
    </source>
</evidence>
<dbReference type="Gene3D" id="3.40.50.1460">
    <property type="match status" value="1"/>
</dbReference>
<evidence type="ECO:0000313" key="4">
    <source>
        <dbReference type="EMBL" id="TFK48973.1"/>
    </source>
</evidence>
<dbReference type="InterPro" id="IPR050452">
    <property type="entry name" value="Metacaspase"/>
</dbReference>
<keyword evidence="5" id="KW-1185">Reference proteome</keyword>
<dbReference type="Proteomes" id="UP000305948">
    <property type="component" value="Unassembled WGS sequence"/>
</dbReference>
<dbReference type="OrthoDB" id="3223806at2759"/>
<evidence type="ECO:0000256" key="1">
    <source>
        <dbReference type="ARBA" id="ARBA00009005"/>
    </source>
</evidence>
<protein>
    <recommendedName>
        <fullName evidence="3">Peptidase C14 caspase domain-containing protein</fullName>
    </recommendedName>
</protein>
<dbReference type="Pfam" id="PF00656">
    <property type="entry name" value="Peptidase_C14"/>
    <property type="match status" value="1"/>
</dbReference>